<dbReference type="Proteomes" id="UP000051576">
    <property type="component" value="Unassembled WGS sequence"/>
</dbReference>
<name>A0A0R2C9K1_9LACO</name>
<sequence length="304" mass="34494">MEYLLVNNLNFHGLIKQFLLTKKISQRTISQIRRGETLLLLNEHPTDLKQLIQPDDKVTLRFQPEDNPLLEPNYQPIEVLYEDTNWLAVNKPAGLSSVPGPSNRTTTLVNRVKGYLINQQATDLVPHVVTRLDRFTSGVVLLAKHHLAQSMIEPQVENHLLDKRYLAVVDGQMKVPHALIDLPIKRVLGQAKRIIDEQGQSAQTEYWVQKVVLGQTLVKVKLLTGRNHQIRVHFSHLGYPLTGDQLYGGSQNLIQRQSLHARQLIFSDPFSNKKIKVVAPLPLDLQQLIGQVFSDDNLQNVFSG</sequence>
<evidence type="ECO:0000313" key="6">
    <source>
        <dbReference type="EMBL" id="KRM88481.1"/>
    </source>
</evidence>
<evidence type="ECO:0000259" key="5">
    <source>
        <dbReference type="Pfam" id="PF00849"/>
    </source>
</evidence>
<dbReference type="STRING" id="1133569.FD21_GL001208"/>
<dbReference type="InterPro" id="IPR020103">
    <property type="entry name" value="PsdUridine_synth_cat_dom_sf"/>
</dbReference>
<dbReference type="InterPro" id="IPR006225">
    <property type="entry name" value="PsdUridine_synth_RluC/D"/>
</dbReference>
<dbReference type="InterPro" id="IPR050188">
    <property type="entry name" value="RluA_PseudoU_synthase"/>
</dbReference>
<proteinExistence type="inferred from homology"/>
<dbReference type="eggNOG" id="COG0564">
    <property type="taxonomic scope" value="Bacteria"/>
</dbReference>
<dbReference type="PROSITE" id="PS01129">
    <property type="entry name" value="PSI_RLU"/>
    <property type="match status" value="1"/>
</dbReference>
<feature type="active site" evidence="3">
    <location>
        <position position="133"/>
    </location>
</feature>
<dbReference type="InterPro" id="IPR006224">
    <property type="entry name" value="PsdUridine_synth_RluA-like_CS"/>
</dbReference>
<reference evidence="6 7" key="1">
    <citation type="journal article" date="2015" name="Genome Announc.">
        <title>Expanding the biotechnology potential of lactobacilli through comparative genomics of 213 strains and associated genera.</title>
        <authorList>
            <person name="Sun Z."/>
            <person name="Harris H.M."/>
            <person name="McCann A."/>
            <person name="Guo C."/>
            <person name="Argimon S."/>
            <person name="Zhang W."/>
            <person name="Yang X."/>
            <person name="Jeffery I.B."/>
            <person name="Cooney J.C."/>
            <person name="Kagawa T.F."/>
            <person name="Liu W."/>
            <person name="Song Y."/>
            <person name="Salvetti E."/>
            <person name="Wrobel A."/>
            <person name="Rasinkangas P."/>
            <person name="Parkhill J."/>
            <person name="Rea M.C."/>
            <person name="O'Sullivan O."/>
            <person name="Ritari J."/>
            <person name="Douillard F.P."/>
            <person name="Paul Ross R."/>
            <person name="Yang R."/>
            <person name="Briner A.E."/>
            <person name="Felis G.E."/>
            <person name="de Vos W.M."/>
            <person name="Barrangou R."/>
            <person name="Klaenhammer T.R."/>
            <person name="Caufield P.W."/>
            <person name="Cui Y."/>
            <person name="Zhang H."/>
            <person name="O'Toole P.W."/>
        </authorList>
    </citation>
    <scope>NUCLEOTIDE SEQUENCE [LARGE SCALE GENOMIC DNA]</scope>
    <source>
        <strain evidence="6 7">DSM 20605</strain>
    </source>
</reference>
<organism evidence="6 7">
    <name type="scientific">Liquorilactobacillus vini DSM 20605</name>
    <dbReference type="NCBI Taxonomy" id="1133569"/>
    <lineage>
        <taxon>Bacteria</taxon>
        <taxon>Bacillati</taxon>
        <taxon>Bacillota</taxon>
        <taxon>Bacilli</taxon>
        <taxon>Lactobacillales</taxon>
        <taxon>Lactobacillaceae</taxon>
        <taxon>Liquorilactobacillus</taxon>
    </lineage>
</organism>
<dbReference type="SUPFAM" id="SSF55120">
    <property type="entry name" value="Pseudouridine synthase"/>
    <property type="match status" value="1"/>
</dbReference>
<dbReference type="OrthoDB" id="9807829at2"/>
<evidence type="ECO:0000313" key="7">
    <source>
        <dbReference type="Proteomes" id="UP000051576"/>
    </source>
</evidence>
<dbReference type="PANTHER" id="PTHR21600">
    <property type="entry name" value="MITOCHONDRIAL RNA PSEUDOURIDINE SYNTHASE"/>
    <property type="match status" value="1"/>
</dbReference>
<dbReference type="Pfam" id="PF00849">
    <property type="entry name" value="PseudoU_synth_2"/>
    <property type="match status" value="1"/>
</dbReference>
<comment type="catalytic activity">
    <reaction evidence="1 4">
        <text>a uridine in RNA = a pseudouridine in RNA</text>
        <dbReference type="Rhea" id="RHEA:48348"/>
        <dbReference type="Rhea" id="RHEA-COMP:12068"/>
        <dbReference type="Rhea" id="RHEA-COMP:12069"/>
        <dbReference type="ChEBI" id="CHEBI:65314"/>
        <dbReference type="ChEBI" id="CHEBI:65315"/>
    </reaction>
</comment>
<evidence type="ECO:0000256" key="3">
    <source>
        <dbReference type="PIRSR" id="PIRSR606225-1"/>
    </source>
</evidence>
<dbReference type="GO" id="GO:0009982">
    <property type="term" value="F:pseudouridine synthase activity"/>
    <property type="evidence" value="ECO:0007669"/>
    <property type="project" value="InterPro"/>
</dbReference>
<dbReference type="GO" id="GO:0140098">
    <property type="term" value="F:catalytic activity, acting on RNA"/>
    <property type="evidence" value="ECO:0007669"/>
    <property type="project" value="UniProtKB-ARBA"/>
</dbReference>
<accession>A0A0R2C9K1</accession>
<dbReference type="PATRIC" id="fig|1133569.4.peg.1340"/>
<dbReference type="PANTHER" id="PTHR21600:SF35">
    <property type="entry name" value="PSEUDOURIDINE SYNTHASE"/>
    <property type="match status" value="1"/>
</dbReference>
<dbReference type="RefSeq" id="WP_010581205.1">
    <property type="nucleotide sequence ID" value="NZ_AHYZ01000169.1"/>
</dbReference>
<keyword evidence="7" id="KW-1185">Reference proteome</keyword>
<dbReference type="AlphaFoldDB" id="A0A0R2C9K1"/>
<evidence type="ECO:0000256" key="2">
    <source>
        <dbReference type="ARBA" id="ARBA00010876"/>
    </source>
</evidence>
<feature type="domain" description="Pseudouridine synthase RsuA/RluA-like" evidence="5">
    <location>
        <begin position="85"/>
        <end position="236"/>
    </location>
</feature>
<evidence type="ECO:0000256" key="1">
    <source>
        <dbReference type="ARBA" id="ARBA00000073"/>
    </source>
</evidence>
<dbReference type="GO" id="GO:0003723">
    <property type="term" value="F:RNA binding"/>
    <property type="evidence" value="ECO:0007669"/>
    <property type="project" value="InterPro"/>
</dbReference>
<comment type="function">
    <text evidence="4">Responsible for synthesis of pseudouridine from uracil.</text>
</comment>
<dbReference type="Gene3D" id="3.30.2350.10">
    <property type="entry name" value="Pseudouridine synthase"/>
    <property type="match status" value="1"/>
</dbReference>
<dbReference type="InterPro" id="IPR006145">
    <property type="entry name" value="PsdUridine_synth_RsuA/RluA"/>
</dbReference>
<comment type="caution">
    <text evidence="6">The sequence shown here is derived from an EMBL/GenBank/DDBJ whole genome shotgun (WGS) entry which is preliminary data.</text>
</comment>
<gene>
    <name evidence="6" type="ORF">FD21_GL001208</name>
</gene>
<dbReference type="EMBL" id="AYYX01000033">
    <property type="protein sequence ID" value="KRM88481.1"/>
    <property type="molecule type" value="Genomic_DNA"/>
</dbReference>
<keyword evidence="4" id="KW-0413">Isomerase</keyword>
<protein>
    <recommendedName>
        <fullName evidence="4">Pseudouridine synthase</fullName>
        <ecNumber evidence="4">5.4.99.-</ecNumber>
    </recommendedName>
</protein>
<comment type="similarity">
    <text evidence="2 4">Belongs to the pseudouridine synthase RluA family.</text>
</comment>
<evidence type="ECO:0000256" key="4">
    <source>
        <dbReference type="RuleBase" id="RU362028"/>
    </source>
</evidence>
<dbReference type="EC" id="5.4.99.-" evidence="4"/>
<dbReference type="NCBIfam" id="TIGR00005">
    <property type="entry name" value="rluA_subfam"/>
    <property type="match status" value="1"/>
</dbReference>
<dbReference type="GO" id="GO:0000455">
    <property type="term" value="P:enzyme-directed rRNA pseudouridine synthesis"/>
    <property type="evidence" value="ECO:0007669"/>
    <property type="project" value="TreeGrafter"/>
</dbReference>
<dbReference type="CDD" id="cd02869">
    <property type="entry name" value="PseudoU_synth_RluA_like"/>
    <property type="match status" value="1"/>
</dbReference>